<evidence type="ECO:0000313" key="1">
    <source>
        <dbReference type="EMBL" id="PTX44077.1"/>
    </source>
</evidence>
<dbReference type="AlphaFoldDB" id="A0A2T6AJV8"/>
<dbReference type="OrthoDB" id="597706at2"/>
<keyword evidence="2" id="KW-1185">Reference proteome</keyword>
<dbReference type="RefSeq" id="WP_108170058.1">
    <property type="nucleotide sequence ID" value="NZ_QBKQ01000001.1"/>
</dbReference>
<proteinExistence type="predicted"/>
<gene>
    <name evidence="1" type="ORF">C8P64_0047</name>
</gene>
<comment type="caution">
    <text evidence="1">The sequence shown here is derived from an EMBL/GenBank/DDBJ whole genome shotgun (WGS) entry which is preliminary data.</text>
</comment>
<accession>A0A2T6AJV8</accession>
<protein>
    <submittedName>
        <fullName evidence="1">Uncharacterized protein</fullName>
    </submittedName>
</protein>
<name>A0A2T6AJV8_9FLAO</name>
<dbReference type="Proteomes" id="UP000244174">
    <property type="component" value="Unassembled WGS sequence"/>
</dbReference>
<reference evidence="1 2" key="1">
    <citation type="submission" date="2018-04" db="EMBL/GenBank/DDBJ databases">
        <title>Genomic Encyclopedia of Archaeal and Bacterial Type Strains, Phase II (KMG-II): from individual species to whole genera.</title>
        <authorList>
            <person name="Goeker M."/>
        </authorList>
    </citation>
    <scope>NUCLEOTIDE SEQUENCE [LARGE SCALE GENOMIC DNA]</scope>
    <source>
        <strain evidence="1 2">DSM 23082</strain>
    </source>
</reference>
<organism evidence="1 2">
    <name type="scientific">Christiangramia gaetbulicola</name>
    <dbReference type="NCBI Taxonomy" id="703340"/>
    <lineage>
        <taxon>Bacteria</taxon>
        <taxon>Pseudomonadati</taxon>
        <taxon>Bacteroidota</taxon>
        <taxon>Flavobacteriia</taxon>
        <taxon>Flavobacteriales</taxon>
        <taxon>Flavobacteriaceae</taxon>
        <taxon>Christiangramia</taxon>
    </lineage>
</organism>
<sequence>MKRSSTYYDSLVILLTGTITPNSKTTLSVKDPKIRLTQYMEALQFYIEKTKSRIVFVENSGTDFNVFPKITDRIEYLSFKSPPEKIERGKGFKELQIIEYALNNSEFIKNADAIIKITGRLKVLNINQIIIQFLRLRSKSKNLVYADPFAFGNMDARCFVFTLDFWTFLKDAGVNINVHHNFELTLWDAISNYIEKDQHKFKAIKVPLRIQGVSGSFGNEYDHNLFVHYARYIRKITEGFFNSKNLEKSITKRNS</sequence>
<dbReference type="EMBL" id="QBKQ01000001">
    <property type="protein sequence ID" value="PTX44077.1"/>
    <property type="molecule type" value="Genomic_DNA"/>
</dbReference>
<evidence type="ECO:0000313" key="2">
    <source>
        <dbReference type="Proteomes" id="UP000244174"/>
    </source>
</evidence>